<keyword evidence="1" id="KW-0472">Membrane</keyword>
<keyword evidence="3" id="KW-1185">Reference proteome</keyword>
<keyword evidence="1" id="KW-0812">Transmembrane</keyword>
<protein>
    <submittedName>
        <fullName evidence="2">Uncharacterized protein</fullName>
    </submittedName>
</protein>
<proteinExistence type="predicted"/>
<evidence type="ECO:0000313" key="2">
    <source>
        <dbReference type="EMBL" id="SHJ88022.1"/>
    </source>
</evidence>
<evidence type="ECO:0000313" key="3">
    <source>
        <dbReference type="Proteomes" id="UP000184052"/>
    </source>
</evidence>
<dbReference type="RefSeq" id="WP_139258078.1">
    <property type="nucleotide sequence ID" value="NZ_FQZL01000051.1"/>
</dbReference>
<evidence type="ECO:0000256" key="1">
    <source>
        <dbReference type="SAM" id="Phobius"/>
    </source>
</evidence>
<dbReference type="AlphaFoldDB" id="A0A1M6MX78"/>
<organism evidence="2 3">
    <name type="scientific">Dethiosulfatibacter aminovorans DSM 17477</name>
    <dbReference type="NCBI Taxonomy" id="1121476"/>
    <lineage>
        <taxon>Bacteria</taxon>
        <taxon>Bacillati</taxon>
        <taxon>Bacillota</taxon>
        <taxon>Tissierellia</taxon>
        <taxon>Dethiosulfatibacter</taxon>
    </lineage>
</organism>
<dbReference type="Proteomes" id="UP000184052">
    <property type="component" value="Unassembled WGS sequence"/>
</dbReference>
<gene>
    <name evidence="2" type="ORF">SAMN02745751_03619</name>
</gene>
<name>A0A1M6MX78_9FIRM</name>
<reference evidence="2 3" key="1">
    <citation type="submission" date="2016-11" db="EMBL/GenBank/DDBJ databases">
        <authorList>
            <person name="Jaros S."/>
            <person name="Januszkiewicz K."/>
            <person name="Wedrychowicz H."/>
        </authorList>
    </citation>
    <scope>NUCLEOTIDE SEQUENCE [LARGE SCALE GENOMIC DNA]</scope>
    <source>
        <strain evidence="2 3">DSM 17477</strain>
    </source>
</reference>
<sequence>MQICKVCGSDILEKTSSTGLRVFLCIVLMFLPYGLLYCWLPLIREHTYICTNCGTESKASEIETIDSREMESRNHDYGKMVEEAEGLIDKWIMTDSNELCKLIYLKGQLFVVGVDSESAITYRMLKYKAEENLIVVDSRVGTKHQIYRTLVSGKGYNITDYGKTVMPLEEQGLIESGDYEHIVSTLAGKYSLIEGMDIERIA</sequence>
<accession>A0A1M6MX78</accession>
<dbReference type="OrthoDB" id="2886319at2"/>
<feature type="transmembrane region" description="Helical" evidence="1">
    <location>
        <begin position="20"/>
        <end position="40"/>
    </location>
</feature>
<dbReference type="EMBL" id="FQZL01000051">
    <property type="protein sequence ID" value="SHJ88022.1"/>
    <property type="molecule type" value="Genomic_DNA"/>
</dbReference>
<keyword evidence="1" id="KW-1133">Transmembrane helix</keyword>
<dbReference type="STRING" id="1121476.SAMN02745751_03619"/>